<dbReference type="RefSeq" id="WP_177144848.1">
    <property type="nucleotide sequence ID" value="NZ_JACAPU010000022.1"/>
</dbReference>
<accession>A0A7Y7WH63</accession>
<proteinExistence type="predicted"/>
<protein>
    <submittedName>
        <fullName evidence="1">Uncharacterized protein</fullName>
    </submittedName>
</protein>
<dbReference type="EMBL" id="JACAPU010000022">
    <property type="protein sequence ID" value="NWB48788.1"/>
    <property type="molecule type" value="Genomic_DNA"/>
</dbReference>
<organism evidence="1 2">
    <name type="scientific">Pseudomonas gingeri</name>
    <dbReference type="NCBI Taxonomy" id="117681"/>
    <lineage>
        <taxon>Bacteria</taxon>
        <taxon>Pseudomonadati</taxon>
        <taxon>Pseudomonadota</taxon>
        <taxon>Gammaproteobacteria</taxon>
        <taxon>Pseudomonadales</taxon>
        <taxon>Pseudomonadaceae</taxon>
        <taxon>Pseudomonas</taxon>
    </lineage>
</organism>
<reference evidence="1 2" key="1">
    <citation type="submission" date="2020-04" db="EMBL/GenBank/DDBJ databases">
        <title>Molecular characterization of pseudomonads from Agaricus bisporus reveal novel blotch 2 pathogens in Western Europe.</title>
        <authorList>
            <person name="Taparia T."/>
            <person name="Krijger M."/>
            <person name="Haynes E."/>
            <person name="Elpinstone J.G."/>
            <person name="Noble R."/>
            <person name="Van Der Wolf J."/>
        </authorList>
    </citation>
    <scope>NUCLEOTIDE SEQUENCE [LARGE SCALE GENOMIC DNA]</scope>
    <source>
        <strain evidence="1 2">F1001</strain>
    </source>
</reference>
<dbReference type="Proteomes" id="UP000582981">
    <property type="component" value="Unassembled WGS sequence"/>
</dbReference>
<comment type="caution">
    <text evidence="1">The sequence shown here is derived from an EMBL/GenBank/DDBJ whole genome shotgun (WGS) entry which is preliminary data.</text>
</comment>
<evidence type="ECO:0000313" key="2">
    <source>
        <dbReference type="Proteomes" id="UP000582981"/>
    </source>
</evidence>
<evidence type="ECO:0000313" key="1">
    <source>
        <dbReference type="EMBL" id="NWB48788.1"/>
    </source>
</evidence>
<dbReference type="AlphaFoldDB" id="A0A7Y7WH63"/>
<sequence length="126" mass="14161">MKKSQPLSKLVSPSHTDTITSASPAVLLKTAPTKIARELVYFRHFGTLNRFEASRWVGDTCLNSTIPVLENSYGLTFEHIPEKSPNNWGTPCDCTRYRLLESSYDQADKVLVLMFSRAAKRQKLAA</sequence>
<name>A0A7Y7WH63_9PSED</name>
<gene>
    <name evidence="1" type="ORF">HX829_20090</name>
</gene>